<evidence type="ECO:0000313" key="3">
    <source>
        <dbReference type="Proteomes" id="UP000178953"/>
    </source>
</evidence>
<organism evidence="2 3">
    <name type="scientific">Mycolicibacterium grossiae</name>
    <dbReference type="NCBI Taxonomy" id="1552759"/>
    <lineage>
        <taxon>Bacteria</taxon>
        <taxon>Bacillati</taxon>
        <taxon>Actinomycetota</taxon>
        <taxon>Actinomycetes</taxon>
        <taxon>Mycobacteriales</taxon>
        <taxon>Mycobacteriaceae</taxon>
        <taxon>Mycolicibacterium</taxon>
    </lineage>
</organism>
<proteinExistence type="predicted"/>
<gene>
    <name evidence="2" type="ORF">BEL07_06255</name>
</gene>
<sequence>MAATTSDPSEQRSQLREQRLKVDFDTYDVTVDELVRRVGQGRIEIAPAYQRQFRWDGHRQSRLLESLLLGIPVPSLFMATNIQPDAGTTWEVVDGLQRLLSLVNFLADVETRETARLKGDPIPLTGLEKLTTFEGCRASQLPADIITSLLDRPIKVIVLNDKSDLRVRFDLFERLNTGGIRLTDQEVRSSVFVGEFVDLLDMLAESPNFQKVVTLPRAQQSDGTAQEYVLRFFAFAEKYQSFEHSVRDFLNDFCADATKDPQISLRTDYFDRAFRYLAECFPNGLRSRKGTTPVNLYEGISVGAHLALMENPNLASPSSLKWVLGDNMKAVTTGATNSRSKVFGRIETARDYFIAGK</sequence>
<name>A0A1E8Q9G3_9MYCO</name>
<dbReference type="PANTHER" id="PTHR39639:SF1">
    <property type="entry name" value="DUF262 DOMAIN-CONTAINING PROTEIN"/>
    <property type="match status" value="1"/>
</dbReference>
<comment type="caution">
    <text evidence="2">The sequence shown here is derived from an EMBL/GenBank/DDBJ whole genome shotgun (WGS) entry which is preliminary data.</text>
</comment>
<reference evidence="2 3" key="1">
    <citation type="submission" date="2016-09" db="EMBL/GenBank/DDBJ databases">
        <title>genome sequence of Mycobacterium sp. 739 SCH.</title>
        <authorList>
            <person name="Greninger A.L."/>
            <person name="Qin X."/>
            <person name="Jerome K."/>
            <person name="Vora S."/>
            <person name="Quinn K."/>
        </authorList>
    </citation>
    <scope>NUCLEOTIDE SEQUENCE [LARGE SCALE GENOMIC DNA]</scope>
    <source>
        <strain evidence="2 3">SCH</strain>
    </source>
</reference>
<dbReference type="AlphaFoldDB" id="A0A1E8Q9G3"/>
<keyword evidence="3" id="KW-1185">Reference proteome</keyword>
<dbReference type="Proteomes" id="UP000178953">
    <property type="component" value="Unassembled WGS sequence"/>
</dbReference>
<dbReference type="EMBL" id="MCHX01000011">
    <property type="protein sequence ID" value="OFJ54624.1"/>
    <property type="molecule type" value="Genomic_DNA"/>
</dbReference>
<dbReference type="InterPro" id="IPR004919">
    <property type="entry name" value="GmrSD_N"/>
</dbReference>
<dbReference type="PANTHER" id="PTHR39639">
    <property type="entry name" value="CHROMOSOME 16, WHOLE GENOME SHOTGUN SEQUENCE"/>
    <property type="match status" value="1"/>
</dbReference>
<evidence type="ECO:0000313" key="2">
    <source>
        <dbReference type="EMBL" id="OFJ54624.1"/>
    </source>
</evidence>
<protein>
    <recommendedName>
        <fullName evidence="1">GmrSD restriction endonucleases N-terminal domain-containing protein</fullName>
    </recommendedName>
</protein>
<dbReference type="Pfam" id="PF03235">
    <property type="entry name" value="GmrSD_N"/>
    <property type="match status" value="1"/>
</dbReference>
<accession>A0A1E8Q9G3</accession>
<feature type="domain" description="GmrSD restriction endonucleases N-terminal" evidence="1">
    <location>
        <begin position="41"/>
        <end position="191"/>
    </location>
</feature>
<evidence type="ECO:0000259" key="1">
    <source>
        <dbReference type="Pfam" id="PF03235"/>
    </source>
</evidence>